<dbReference type="EMBL" id="BJYK01000001">
    <property type="protein sequence ID" value="GEN79006.1"/>
    <property type="molecule type" value="Genomic_DNA"/>
</dbReference>
<evidence type="ECO:0000313" key="1">
    <source>
        <dbReference type="EMBL" id="GEN79006.1"/>
    </source>
</evidence>
<evidence type="ECO:0000313" key="2">
    <source>
        <dbReference type="Proteomes" id="UP000321484"/>
    </source>
</evidence>
<dbReference type="AlphaFoldDB" id="A0A511YV16"/>
<name>A0A511YV16_9CELL</name>
<keyword evidence="2" id="KW-1185">Reference proteome</keyword>
<proteinExistence type="predicted"/>
<protein>
    <submittedName>
        <fullName evidence="1">Uncharacterized protein</fullName>
    </submittedName>
</protein>
<reference evidence="1 2" key="1">
    <citation type="submission" date="2019-07" db="EMBL/GenBank/DDBJ databases">
        <title>Whole genome shotgun sequence of Actinotalea fermentans NBRC 105374.</title>
        <authorList>
            <person name="Hosoyama A."/>
            <person name="Uohara A."/>
            <person name="Ohji S."/>
            <person name="Ichikawa N."/>
        </authorList>
    </citation>
    <scope>NUCLEOTIDE SEQUENCE [LARGE SCALE GENOMIC DNA]</scope>
    <source>
        <strain evidence="1 2">NBRC 105374</strain>
    </source>
</reference>
<accession>A0A511YV16</accession>
<comment type="caution">
    <text evidence="1">The sequence shown here is derived from an EMBL/GenBank/DDBJ whole genome shotgun (WGS) entry which is preliminary data.</text>
</comment>
<gene>
    <name evidence="1" type="ORF">AFE02nite_07400</name>
</gene>
<dbReference type="Proteomes" id="UP000321484">
    <property type="component" value="Unassembled WGS sequence"/>
</dbReference>
<sequence>MAEAERRARRGGAQATLRVGAAWQHDRVVEDDSNVARKFEAAWSVFAQTCGQYLAPEATYQAWFAHYLISQFGIDRVAREPIIKKEHFAESPWKARVLGNHVRLDAVVTRQPGVMLPHYANRLVRAEDGSGLQILRDLVVISELKVAATQGGGMDHTEVARDVYKLSMLLAEFEAAHPGSPLPLAYVCVLDNHPRRAYDWAHLRRRLEDVPADPRVRILGEQFAGVTLRPALPSRT</sequence>
<organism evidence="1 2">
    <name type="scientific">Actinotalea fermentans</name>
    <dbReference type="NCBI Taxonomy" id="43671"/>
    <lineage>
        <taxon>Bacteria</taxon>
        <taxon>Bacillati</taxon>
        <taxon>Actinomycetota</taxon>
        <taxon>Actinomycetes</taxon>
        <taxon>Micrococcales</taxon>
        <taxon>Cellulomonadaceae</taxon>
        <taxon>Actinotalea</taxon>
    </lineage>
</organism>